<dbReference type="Proteomes" id="UP000283269">
    <property type="component" value="Unassembled WGS sequence"/>
</dbReference>
<dbReference type="OrthoDB" id="273917at2759"/>
<dbReference type="PANTHER" id="PTHR23092">
    <property type="entry name" value="POLY(A) RNA POLYMERASE"/>
    <property type="match status" value="1"/>
</dbReference>
<protein>
    <recommendedName>
        <fullName evidence="1">Poly(A) RNA polymerase mitochondrial-like central palm domain-containing protein</fullName>
    </recommendedName>
</protein>
<dbReference type="EMBL" id="NHYD01001402">
    <property type="protein sequence ID" value="PPQ91276.1"/>
    <property type="molecule type" value="Genomic_DNA"/>
</dbReference>
<proteinExistence type="predicted"/>
<dbReference type="CDD" id="cd05402">
    <property type="entry name" value="NT_PAP_TUTase"/>
    <property type="match status" value="1"/>
</dbReference>
<dbReference type="GO" id="GO:0003729">
    <property type="term" value="F:mRNA binding"/>
    <property type="evidence" value="ECO:0007669"/>
    <property type="project" value="TreeGrafter"/>
</dbReference>
<dbReference type="InterPro" id="IPR045862">
    <property type="entry name" value="Trf4-like"/>
</dbReference>
<dbReference type="GO" id="GO:0031123">
    <property type="term" value="P:RNA 3'-end processing"/>
    <property type="evidence" value="ECO:0007669"/>
    <property type="project" value="TreeGrafter"/>
</dbReference>
<dbReference type="InterPro" id="IPR043519">
    <property type="entry name" value="NT_sf"/>
</dbReference>
<dbReference type="Gene3D" id="3.30.460.10">
    <property type="entry name" value="Beta Polymerase, domain 2"/>
    <property type="match status" value="1"/>
</dbReference>
<gene>
    <name evidence="2" type="ORF">CVT25_006219</name>
</gene>
<dbReference type="GO" id="GO:0043634">
    <property type="term" value="P:polyadenylation-dependent ncRNA catabolic process"/>
    <property type="evidence" value="ECO:0007669"/>
    <property type="project" value="TreeGrafter"/>
</dbReference>
<dbReference type="GO" id="GO:0010605">
    <property type="term" value="P:negative regulation of macromolecule metabolic process"/>
    <property type="evidence" value="ECO:0007669"/>
    <property type="project" value="UniProtKB-ARBA"/>
</dbReference>
<accession>A0A409XKN4</accession>
<evidence type="ECO:0000313" key="3">
    <source>
        <dbReference type="Proteomes" id="UP000283269"/>
    </source>
</evidence>
<evidence type="ECO:0000313" key="2">
    <source>
        <dbReference type="EMBL" id="PPQ91276.1"/>
    </source>
</evidence>
<dbReference type="AlphaFoldDB" id="A0A409XKN4"/>
<dbReference type="InParanoid" id="A0A409XKN4"/>
<organism evidence="2 3">
    <name type="scientific">Psilocybe cyanescens</name>
    <dbReference type="NCBI Taxonomy" id="93625"/>
    <lineage>
        <taxon>Eukaryota</taxon>
        <taxon>Fungi</taxon>
        <taxon>Dikarya</taxon>
        <taxon>Basidiomycota</taxon>
        <taxon>Agaricomycotina</taxon>
        <taxon>Agaricomycetes</taxon>
        <taxon>Agaricomycetidae</taxon>
        <taxon>Agaricales</taxon>
        <taxon>Agaricineae</taxon>
        <taxon>Strophariaceae</taxon>
        <taxon>Psilocybe</taxon>
    </lineage>
</organism>
<reference evidence="2 3" key="1">
    <citation type="journal article" date="2018" name="Evol. Lett.">
        <title>Horizontal gene cluster transfer increased hallucinogenic mushroom diversity.</title>
        <authorList>
            <person name="Reynolds H.T."/>
            <person name="Vijayakumar V."/>
            <person name="Gluck-Thaler E."/>
            <person name="Korotkin H.B."/>
            <person name="Matheny P.B."/>
            <person name="Slot J.C."/>
        </authorList>
    </citation>
    <scope>NUCLEOTIDE SEQUENCE [LARGE SCALE GENOMIC DNA]</scope>
    <source>
        <strain evidence="2 3">2631</strain>
    </source>
</reference>
<dbReference type="Pfam" id="PF22600">
    <property type="entry name" value="MTPAP-like_central"/>
    <property type="match status" value="1"/>
</dbReference>
<dbReference type="STRING" id="93625.A0A409XKN4"/>
<feature type="domain" description="Poly(A) RNA polymerase mitochondrial-like central palm" evidence="1">
    <location>
        <begin position="58"/>
        <end position="184"/>
    </location>
</feature>
<dbReference type="GO" id="GO:1990817">
    <property type="term" value="F:poly(A) RNA polymerase activity"/>
    <property type="evidence" value="ECO:0007669"/>
    <property type="project" value="UniProtKB-EC"/>
</dbReference>
<dbReference type="GO" id="GO:0031499">
    <property type="term" value="C:TRAMP complex"/>
    <property type="evidence" value="ECO:0007669"/>
    <property type="project" value="TreeGrafter"/>
</dbReference>
<dbReference type="FunCoup" id="A0A409XKN4">
    <property type="interactions" value="157"/>
</dbReference>
<dbReference type="GO" id="GO:0046872">
    <property type="term" value="F:metal ion binding"/>
    <property type="evidence" value="ECO:0007669"/>
    <property type="project" value="UniProtKB-KW"/>
</dbReference>
<dbReference type="InterPro" id="IPR054708">
    <property type="entry name" value="MTPAP-like_central"/>
</dbReference>
<dbReference type="GO" id="GO:0005730">
    <property type="term" value="C:nucleolus"/>
    <property type="evidence" value="ECO:0007669"/>
    <property type="project" value="TreeGrafter"/>
</dbReference>
<dbReference type="SUPFAM" id="SSF81631">
    <property type="entry name" value="PAP/OAS1 substrate-binding domain"/>
    <property type="match status" value="1"/>
</dbReference>
<keyword evidence="3" id="KW-1185">Reference proteome</keyword>
<sequence>MAGQPTRTKREADYLGLSIPPCGEFEVATTSISSPPWLQSGFNIDGTRSSKTVTVPSLSKEIEYFMNYMNPSPKEIAIRKDLVKRFTALIETFDENITVIPVGSYVTGLYLPTSDIDMVLTRRNQSYNTSVRTIYPAIARSGFASKVVTVFNASVPVIKVTDKVTGIEIDISNAESQSIKATNAVAKWLQTDTDIIRMLVFVVKTFLMIRRCGTTFTGGINSYVLVWMVVAWVNLEWPKRKQTSVIHSSRARNISSLEESLKNLSLLPAGTTPFVSNSTASMPRPSTTKTQDASQYYAEALKGFLDFYAQKFDYRNMTIRIEPSPHYAVKPYVYSSYPTNFFLLSIFDPANGGIDMGSKVYGINHIKASFREAYSTIISAESAIGRGGILGRMLGGDFTKFIERRADITRKGNHTQS</sequence>
<name>A0A409XKN4_PSICY</name>
<evidence type="ECO:0000259" key="1">
    <source>
        <dbReference type="Pfam" id="PF22600"/>
    </source>
</evidence>
<dbReference type="PANTHER" id="PTHR23092:SF15">
    <property type="entry name" value="INACTIVE NON-CANONICAL POLY(A) RNA POLYMERASE PROTEIN TRF4-2-RELATED"/>
    <property type="match status" value="1"/>
</dbReference>
<dbReference type="SUPFAM" id="SSF81301">
    <property type="entry name" value="Nucleotidyltransferase"/>
    <property type="match status" value="1"/>
</dbReference>
<comment type="caution">
    <text evidence="2">The sequence shown here is derived from an EMBL/GenBank/DDBJ whole genome shotgun (WGS) entry which is preliminary data.</text>
</comment>
<dbReference type="Gene3D" id="1.10.1410.10">
    <property type="match status" value="1"/>
</dbReference>